<organism evidence="1 2">
    <name type="scientific">Orchesella dallaii</name>
    <dbReference type="NCBI Taxonomy" id="48710"/>
    <lineage>
        <taxon>Eukaryota</taxon>
        <taxon>Metazoa</taxon>
        <taxon>Ecdysozoa</taxon>
        <taxon>Arthropoda</taxon>
        <taxon>Hexapoda</taxon>
        <taxon>Collembola</taxon>
        <taxon>Entomobryomorpha</taxon>
        <taxon>Entomobryoidea</taxon>
        <taxon>Orchesellidae</taxon>
        <taxon>Orchesellinae</taxon>
        <taxon>Orchesella</taxon>
    </lineage>
</organism>
<dbReference type="EMBL" id="CAXLJM020000017">
    <property type="protein sequence ID" value="CAL8083809.1"/>
    <property type="molecule type" value="Genomic_DNA"/>
</dbReference>
<dbReference type="InterPro" id="IPR011990">
    <property type="entry name" value="TPR-like_helical_dom_sf"/>
</dbReference>
<sequence>MLQAHGQNFMYAQAKHLKDVSLENLKKCLPTNHIDIIRTELYWAVIEYTYCNYDTALESFQRLENYLLHEATETFPREKTYLKFYIASTQLKLEKKSTDSLSLAKESWIACNNIFGENKTETIHSMQLVALNLENIGSYREALSIYRHCIKLYRNSVADSSANSTEILLTMQNLAGLYISMDKIDKAIQTIRNILKKSRQELHKIDIRFSETGNHLAYCFAMKHQYVIATRIAIDVYNFRKDVYGSENLRTLITLTILADLKLRMFRSEEALLIYEYVHTKVSEKFGKFHRITLTEKCNIAITYSVSRMHDDAVEIFQEIFLLFKGNHAPDDYCNLSQVQYQYGKAYMRMRKPKEALDIFVDLETQLKTRTKGNVVLSSHL</sequence>
<dbReference type="Proteomes" id="UP001642540">
    <property type="component" value="Unassembled WGS sequence"/>
</dbReference>
<dbReference type="InterPro" id="IPR053137">
    <property type="entry name" value="NLR-like"/>
</dbReference>
<accession>A0ABP1PZQ1</accession>
<dbReference type="Gene3D" id="1.25.40.10">
    <property type="entry name" value="Tetratricopeptide repeat domain"/>
    <property type="match status" value="2"/>
</dbReference>
<evidence type="ECO:0000313" key="2">
    <source>
        <dbReference type="Proteomes" id="UP001642540"/>
    </source>
</evidence>
<keyword evidence="2" id="KW-1185">Reference proteome</keyword>
<gene>
    <name evidence="1" type="ORF">ODALV1_LOCUS5604</name>
</gene>
<proteinExistence type="predicted"/>
<protein>
    <submittedName>
        <fullName evidence="1">Uncharacterized protein</fullName>
    </submittedName>
</protein>
<dbReference type="PANTHER" id="PTHR46082">
    <property type="entry name" value="ATP/GTP-BINDING PROTEIN-RELATED"/>
    <property type="match status" value="1"/>
</dbReference>
<name>A0ABP1PZQ1_9HEXA</name>
<dbReference type="SUPFAM" id="SSF48452">
    <property type="entry name" value="TPR-like"/>
    <property type="match status" value="2"/>
</dbReference>
<evidence type="ECO:0000313" key="1">
    <source>
        <dbReference type="EMBL" id="CAL8083809.1"/>
    </source>
</evidence>
<dbReference type="PANTHER" id="PTHR46082:SF6">
    <property type="entry name" value="AAA+ ATPASE DOMAIN-CONTAINING PROTEIN-RELATED"/>
    <property type="match status" value="1"/>
</dbReference>
<reference evidence="1 2" key="1">
    <citation type="submission" date="2024-08" db="EMBL/GenBank/DDBJ databases">
        <authorList>
            <person name="Cucini C."/>
            <person name="Frati F."/>
        </authorList>
    </citation>
    <scope>NUCLEOTIDE SEQUENCE [LARGE SCALE GENOMIC DNA]</scope>
</reference>
<comment type="caution">
    <text evidence="1">The sequence shown here is derived from an EMBL/GenBank/DDBJ whole genome shotgun (WGS) entry which is preliminary data.</text>
</comment>